<proteinExistence type="predicted"/>
<evidence type="ECO:0000313" key="3">
    <source>
        <dbReference type="Proteomes" id="UP000189670"/>
    </source>
</evidence>
<dbReference type="Gene3D" id="2.40.360.20">
    <property type="match status" value="1"/>
</dbReference>
<evidence type="ECO:0000313" key="2">
    <source>
        <dbReference type="EMBL" id="ETR73075.1"/>
    </source>
</evidence>
<sequence length="344" mass="39202">MKKLHLTVFIMCLTAQFAWAGVLGDIDRDNAIGLPEAIYALQVTSGMETNSENRVVDFQNYFFSDGTEFFYKTISFDTTSGSQVIDYIYAYHLAKELNNQPTMIECWYNPATYQEYYSIQDSNSRYLMAGDYWNGYYADTIQIGAKYMTVGDVFSSVYQINNFPYWCEYKCLGFEDVEIQAGTFNDCLQMSKVFSSQWGVLFSYYYAGIGLVKQIYASSQDSFTMELIACRTNSTTYPSNLEIKRYYGTWTNTGTEATDGFSFFYLPQNDGMGILILANFPTLYQNQTISLVSTDGTTFSPVNSSYNVSATVTNQSFGGTYTYSYWNDDAQEYQNVDIRLSPSK</sequence>
<dbReference type="Proteomes" id="UP000189670">
    <property type="component" value="Unassembled WGS sequence"/>
</dbReference>
<accession>A0A1V1PEH8</accession>
<evidence type="ECO:0000256" key="1">
    <source>
        <dbReference type="SAM" id="SignalP"/>
    </source>
</evidence>
<dbReference type="AlphaFoldDB" id="A0A1V1PEH8"/>
<protein>
    <submittedName>
        <fullName evidence="2">Uncharacterized protein</fullName>
    </submittedName>
</protein>
<gene>
    <name evidence="2" type="ORF">OMM_01233</name>
</gene>
<comment type="caution">
    <text evidence="2">The sequence shown here is derived from an EMBL/GenBank/DDBJ whole genome shotgun (WGS) entry which is preliminary data.</text>
</comment>
<name>A0A1V1PEH8_9BACT</name>
<organism evidence="2 3">
    <name type="scientific">Candidatus Magnetoglobus multicellularis str. Araruama</name>
    <dbReference type="NCBI Taxonomy" id="890399"/>
    <lineage>
        <taxon>Bacteria</taxon>
        <taxon>Pseudomonadati</taxon>
        <taxon>Thermodesulfobacteriota</taxon>
        <taxon>Desulfobacteria</taxon>
        <taxon>Desulfobacterales</taxon>
        <taxon>Desulfobacteraceae</taxon>
        <taxon>Candidatus Magnetoglobus</taxon>
    </lineage>
</organism>
<dbReference type="EMBL" id="ATBP01000090">
    <property type="protein sequence ID" value="ETR73075.1"/>
    <property type="molecule type" value="Genomic_DNA"/>
</dbReference>
<keyword evidence="1" id="KW-0732">Signal</keyword>
<feature type="signal peptide" evidence="1">
    <location>
        <begin position="1"/>
        <end position="20"/>
    </location>
</feature>
<feature type="chain" id="PRO_5010701904" evidence="1">
    <location>
        <begin position="21"/>
        <end position="344"/>
    </location>
</feature>
<reference evidence="3" key="1">
    <citation type="submission" date="2012-11" db="EMBL/GenBank/DDBJ databases">
        <authorList>
            <person name="Lucero-Rivera Y.E."/>
            <person name="Tovar-Ramirez D."/>
        </authorList>
    </citation>
    <scope>NUCLEOTIDE SEQUENCE [LARGE SCALE GENOMIC DNA]</scope>
    <source>
        <strain evidence="3">Araruama</strain>
    </source>
</reference>